<accession>A9JX81</accession>
<evidence type="ECO:0000256" key="1">
    <source>
        <dbReference type="SAM" id="Phobius"/>
    </source>
</evidence>
<gene>
    <name evidence="2" type="ORF">SNOG_20083</name>
</gene>
<dbReference type="GeneID" id="5974638"/>
<organism evidence="2 3">
    <name type="scientific">Phaeosphaeria nodorum (strain SN15 / ATCC MYA-4574 / FGSC 10173)</name>
    <name type="common">Glume blotch fungus</name>
    <name type="synonym">Parastagonospora nodorum</name>
    <dbReference type="NCBI Taxonomy" id="321614"/>
    <lineage>
        <taxon>Eukaryota</taxon>
        <taxon>Fungi</taxon>
        <taxon>Dikarya</taxon>
        <taxon>Ascomycota</taxon>
        <taxon>Pezizomycotina</taxon>
        <taxon>Dothideomycetes</taxon>
        <taxon>Pleosporomycetidae</taxon>
        <taxon>Pleosporales</taxon>
        <taxon>Pleosporineae</taxon>
        <taxon>Phaeosphaeriaceae</taxon>
        <taxon>Parastagonospora</taxon>
    </lineage>
</organism>
<keyword evidence="1" id="KW-0812">Transmembrane</keyword>
<dbReference type="EMBL" id="CH445335">
    <property type="protein sequence ID" value="EDP89772.1"/>
    <property type="molecule type" value="Genomic_DNA"/>
</dbReference>
<dbReference type="KEGG" id="pno:SNOG_20083"/>
<evidence type="ECO:0000313" key="3">
    <source>
        <dbReference type="Proteomes" id="UP000001055"/>
    </source>
</evidence>
<dbReference type="HOGENOM" id="CLU_1464661_0_0_1"/>
<dbReference type="AlphaFoldDB" id="A9JX81"/>
<name>A9JX81_PHANO</name>
<dbReference type="Proteomes" id="UP000001055">
    <property type="component" value="Unassembled WGS sequence"/>
</dbReference>
<protein>
    <submittedName>
        <fullName evidence="2">Uncharacterized protein</fullName>
    </submittedName>
</protein>
<dbReference type="RefSeq" id="XP_001797745.1">
    <property type="nucleotide sequence ID" value="XM_001797693.1"/>
</dbReference>
<keyword evidence="1" id="KW-1133">Transmembrane helix</keyword>
<reference evidence="3" key="1">
    <citation type="journal article" date="2007" name="Plant Cell">
        <title>Dothideomycete-plant interactions illuminated by genome sequencing and EST analysis of the wheat pathogen Stagonospora nodorum.</title>
        <authorList>
            <person name="Hane J.K."/>
            <person name="Lowe R.G."/>
            <person name="Solomon P.S."/>
            <person name="Tan K.C."/>
            <person name="Schoch C.L."/>
            <person name="Spatafora J.W."/>
            <person name="Crous P.W."/>
            <person name="Kodira C."/>
            <person name="Birren B.W."/>
            <person name="Galagan J.E."/>
            <person name="Torriani S.F."/>
            <person name="McDonald B.A."/>
            <person name="Oliver R.P."/>
        </authorList>
    </citation>
    <scope>NUCLEOTIDE SEQUENCE [LARGE SCALE GENOMIC DNA]</scope>
    <source>
        <strain evidence="3">SN15 / ATCC MYA-4574 / FGSC 10173</strain>
    </source>
</reference>
<feature type="non-terminal residue" evidence="2">
    <location>
        <position position="186"/>
    </location>
</feature>
<evidence type="ECO:0000313" key="2">
    <source>
        <dbReference type="EMBL" id="EDP89772.1"/>
    </source>
</evidence>
<sequence>MLDSELRHVHVHSICLYTCARGASIPLRSSNCPIQFPSIRLFVLALPLEAKRLVDPELADQRDGGHDDGDAVAKRTQRPDLSGDVLELADALGNSVCYATRTGTGLRRRKVSLMTSCGLALMNACCVGRIIIMRVGCIARTLVALNMIAFGVEWRCVCYCSYCRECNTIASLVNSQLERTGKSRVA</sequence>
<dbReference type="InParanoid" id="A9JX81"/>
<keyword evidence="1" id="KW-0472">Membrane</keyword>
<proteinExistence type="predicted"/>
<feature type="transmembrane region" description="Helical" evidence="1">
    <location>
        <begin position="111"/>
        <end position="132"/>
    </location>
</feature>